<gene>
    <name evidence="1" type="ORF">B0A62_24695</name>
</gene>
<organism evidence="1 2">
    <name type="scientific">Flavobacterium hydatis</name>
    <name type="common">Cytophaga aquatilis</name>
    <dbReference type="NCBI Taxonomy" id="991"/>
    <lineage>
        <taxon>Bacteria</taxon>
        <taxon>Pseudomonadati</taxon>
        <taxon>Bacteroidota</taxon>
        <taxon>Flavobacteriia</taxon>
        <taxon>Flavobacteriales</taxon>
        <taxon>Flavobacteriaceae</taxon>
        <taxon>Flavobacterium</taxon>
    </lineage>
</organism>
<dbReference type="Proteomes" id="UP000198424">
    <property type="component" value="Unassembled WGS sequence"/>
</dbReference>
<evidence type="ECO:0000313" key="1">
    <source>
        <dbReference type="EMBL" id="OXA85032.1"/>
    </source>
</evidence>
<dbReference type="Pfam" id="PF09926">
    <property type="entry name" value="DUF2158"/>
    <property type="match status" value="1"/>
</dbReference>
<accession>A0ABX4BZJ8</accession>
<evidence type="ECO:0008006" key="3">
    <source>
        <dbReference type="Google" id="ProtNLM"/>
    </source>
</evidence>
<dbReference type="InterPro" id="IPR019226">
    <property type="entry name" value="DUF2158"/>
</dbReference>
<keyword evidence="2" id="KW-1185">Reference proteome</keyword>
<dbReference type="RefSeq" id="WP_035620750.1">
    <property type="nucleotide sequence ID" value="NZ_JBEWQG010000003.1"/>
</dbReference>
<proteinExistence type="predicted"/>
<reference evidence="1 2" key="1">
    <citation type="submission" date="2016-11" db="EMBL/GenBank/DDBJ databases">
        <title>Whole genomes of Flavobacteriaceae.</title>
        <authorList>
            <person name="Stine C."/>
            <person name="Li C."/>
            <person name="Tadesse D."/>
        </authorList>
    </citation>
    <scope>NUCLEOTIDE SEQUENCE [LARGE SCALE GENOMIC DNA]</scope>
    <source>
        <strain evidence="1 2">ATCC 29551</strain>
    </source>
</reference>
<comment type="caution">
    <text evidence="1">The sequence shown here is derived from an EMBL/GenBank/DDBJ whole genome shotgun (WGS) entry which is preliminary data.</text>
</comment>
<dbReference type="EMBL" id="MUGY01000061">
    <property type="protein sequence ID" value="OXA85032.1"/>
    <property type="molecule type" value="Genomic_DNA"/>
</dbReference>
<name>A0ABX4BZJ8_FLAHY</name>
<protein>
    <recommendedName>
        <fullName evidence="3">DUF2158 domain-containing protein</fullName>
    </recommendedName>
</protein>
<sequence length="68" mass="7825">MSKFNSGDLVQLKSGGPKMTVQRYIPSFRNTILANWFDSNNTLQNGNFHEDTLTLFDQNDNNTLEKKE</sequence>
<evidence type="ECO:0000313" key="2">
    <source>
        <dbReference type="Proteomes" id="UP000198424"/>
    </source>
</evidence>